<dbReference type="PROSITE" id="PS50089">
    <property type="entry name" value="ZF_RING_2"/>
    <property type="match status" value="1"/>
</dbReference>
<feature type="region of interest" description="Disordered" evidence="2">
    <location>
        <begin position="107"/>
        <end position="159"/>
    </location>
</feature>
<accession>A0AAD4I1T5</accession>
<proteinExistence type="predicted"/>
<dbReference type="PANTHER" id="PTHR22765:SF406">
    <property type="entry name" value="PA AND RING FINGER DOMAIN PROTEIN (AFU_ORTHOLOGUE AFUA_2G02470)"/>
    <property type="match status" value="1"/>
</dbReference>
<dbReference type="GO" id="GO:0008270">
    <property type="term" value="F:zinc ion binding"/>
    <property type="evidence" value="ECO:0007669"/>
    <property type="project" value="UniProtKB-KW"/>
</dbReference>
<dbReference type="Gene3D" id="3.30.40.10">
    <property type="entry name" value="Zinc/RING finger domain, C3HC4 (zinc finger)"/>
    <property type="match status" value="1"/>
</dbReference>
<reference evidence="4" key="1">
    <citation type="submission" date="2023-02" db="EMBL/GenBank/DDBJ databases">
        <authorList>
            <person name="Palmer J.M."/>
        </authorList>
    </citation>
    <scope>NUCLEOTIDE SEQUENCE</scope>
    <source>
        <strain evidence="4">FW57</strain>
    </source>
</reference>
<dbReference type="GO" id="GO:0061630">
    <property type="term" value="F:ubiquitin protein ligase activity"/>
    <property type="evidence" value="ECO:0007669"/>
    <property type="project" value="TreeGrafter"/>
</dbReference>
<dbReference type="SUPFAM" id="SSF57850">
    <property type="entry name" value="RING/U-box"/>
    <property type="match status" value="1"/>
</dbReference>
<keyword evidence="1" id="KW-0479">Metal-binding</keyword>
<evidence type="ECO:0000256" key="2">
    <source>
        <dbReference type="SAM" id="MobiDB-lite"/>
    </source>
</evidence>
<dbReference type="EMBL" id="JAHCVI010000001">
    <property type="protein sequence ID" value="KAG7291556.1"/>
    <property type="molecule type" value="Genomic_DNA"/>
</dbReference>
<feature type="compositionally biased region" description="Polar residues" evidence="2">
    <location>
        <begin position="173"/>
        <end position="183"/>
    </location>
</feature>
<feature type="compositionally biased region" description="Acidic residues" evidence="2">
    <location>
        <begin position="122"/>
        <end position="132"/>
    </location>
</feature>
<sequence>MESSKVRGGSASGADIPHSSPLTDRDTKNAVTYELFSHNTVAARFFSVAATNTRGTSSQWKKYMGRQVECVVCLEEYVDGVSRVMSLPCGHEFHAECIDVVRSLARGTSSGPQYEPFREDGYESNDEEEPETYQDRLASPNRLDDLERGPSWNQGSRQDWQANRNDVWFSAFTSRFGGSSSFPTGREAAGEDRGR</sequence>
<comment type="caution">
    <text evidence="4">The sequence shown here is derived from an EMBL/GenBank/DDBJ whole genome shotgun (WGS) entry which is preliminary data.</text>
</comment>
<keyword evidence="1" id="KW-0862">Zinc</keyword>
<dbReference type="AlphaFoldDB" id="A0AAD4I1T5"/>
<evidence type="ECO:0000313" key="5">
    <source>
        <dbReference type="Proteomes" id="UP001197093"/>
    </source>
</evidence>
<name>A0AAD4I1T5_9PEZI</name>
<feature type="region of interest" description="Disordered" evidence="2">
    <location>
        <begin position="1"/>
        <end position="25"/>
    </location>
</feature>
<evidence type="ECO:0000313" key="4">
    <source>
        <dbReference type="EMBL" id="KAG7291556.1"/>
    </source>
</evidence>
<dbReference type="PANTHER" id="PTHR22765">
    <property type="entry name" value="RING FINGER AND PROTEASE ASSOCIATED DOMAIN-CONTAINING"/>
    <property type="match status" value="1"/>
</dbReference>
<protein>
    <recommendedName>
        <fullName evidence="3">RING-type domain-containing protein</fullName>
    </recommendedName>
</protein>
<dbReference type="InterPro" id="IPR001841">
    <property type="entry name" value="Znf_RING"/>
</dbReference>
<keyword evidence="1" id="KW-0863">Zinc-finger</keyword>
<dbReference type="GO" id="GO:0005737">
    <property type="term" value="C:cytoplasm"/>
    <property type="evidence" value="ECO:0007669"/>
    <property type="project" value="TreeGrafter"/>
</dbReference>
<dbReference type="Proteomes" id="UP001197093">
    <property type="component" value="Unassembled WGS sequence"/>
</dbReference>
<dbReference type="SMART" id="SM00184">
    <property type="entry name" value="RING"/>
    <property type="match status" value="1"/>
</dbReference>
<dbReference type="InterPro" id="IPR013083">
    <property type="entry name" value="Znf_RING/FYVE/PHD"/>
</dbReference>
<evidence type="ECO:0000259" key="3">
    <source>
        <dbReference type="PROSITE" id="PS50089"/>
    </source>
</evidence>
<feature type="region of interest" description="Disordered" evidence="2">
    <location>
        <begin position="173"/>
        <end position="195"/>
    </location>
</feature>
<gene>
    <name evidence="4" type="ORF">NEMBOFW57_001575</name>
</gene>
<organism evidence="4 5">
    <name type="scientific">Staphylotrichum longicolle</name>
    <dbReference type="NCBI Taxonomy" id="669026"/>
    <lineage>
        <taxon>Eukaryota</taxon>
        <taxon>Fungi</taxon>
        <taxon>Dikarya</taxon>
        <taxon>Ascomycota</taxon>
        <taxon>Pezizomycotina</taxon>
        <taxon>Sordariomycetes</taxon>
        <taxon>Sordariomycetidae</taxon>
        <taxon>Sordariales</taxon>
        <taxon>Chaetomiaceae</taxon>
        <taxon>Staphylotrichum</taxon>
    </lineage>
</organism>
<dbReference type="Pfam" id="PF17123">
    <property type="entry name" value="zf-RING_11"/>
    <property type="match status" value="1"/>
</dbReference>
<keyword evidence="5" id="KW-1185">Reference proteome</keyword>
<dbReference type="GO" id="GO:0006511">
    <property type="term" value="P:ubiquitin-dependent protein catabolic process"/>
    <property type="evidence" value="ECO:0007669"/>
    <property type="project" value="TreeGrafter"/>
</dbReference>
<feature type="domain" description="RING-type" evidence="3">
    <location>
        <begin position="70"/>
        <end position="98"/>
    </location>
</feature>
<dbReference type="InterPro" id="IPR051826">
    <property type="entry name" value="E3_ubiquitin-ligase_domain"/>
</dbReference>
<evidence type="ECO:0000256" key="1">
    <source>
        <dbReference type="PROSITE-ProRule" id="PRU00175"/>
    </source>
</evidence>